<dbReference type="SUPFAM" id="SSF56672">
    <property type="entry name" value="DNA/RNA polymerases"/>
    <property type="match status" value="1"/>
</dbReference>
<name>A0A9Y0XBV4_9VIRU</name>
<evidence type="ECO:0000256" key="3">
    <source>
        <dbReference type="ARBA" id="ARBA00022679"/>
    </source>
</evidence>
<evidence type="ECO:0000256" key="7">
    <source>
        <dbReference type="RuleBase" id="RU364050"/>
    </source>
</evidence>
<reference evidence="9" key="2">
    <citation type="submission" date="2023-04" db="EMBL/GenBank/DDBJ databases">
        <authorList>
            <person name="Manny A.R."/>
            <person name="Hetzel C.A."/>
            <person name="Nibert M.L."/>
        </authorList>
    </citation>
    <scope>NUCLEOTIDE SEQUENCE</scope>
    <source>
        <strain evidence="9">TVV5-NYCD15</strain>
    </source>
</reference>
<organism evidence="9">
    <name type="scientific">Trichomonas vaginalis virus 5</name>
    <dbReference type="NCBI Taxonomy" id="3047136"/>
    <lineage>
        <taxon>Viruses</taxon>
        <taxon>Riboviria</taxon>
        <taxon>Orthornavirae</taxon>
        <taxon>Duplornaviricota</taxon>
        <taxon>Chrymotiviricetes</taxon>
        <taxon>Ghabrivirales</taxon>
        <taxon>Alphatotivirineae</taxon>
        <taxon>Pseudototiviridae</taxon>
        <taxon>Trichomonasvirus</taxon>
        <taxon>Trichomonasvirus vagiquintus</taxon>
    </lineage>
</organism>
<dbReference type="GO" id="GO:0003723">
    <property type="term" value="F:RNA binding"/>
    <property type="evidence" value="ECO:0007669"/>
    <property type="project" value="InterPro"/>
</dbReference>
<evidence type="ECO:0000256" key="8">
    <source>
        <dbReference type="SAM" id="MobiDB-lite"/>
    </source>
</evidence>
<feature type="region of interest" description="Disordered" evidence="8">
    <location>
        <begin position="989"/>
        <end position="1014"/>
    </location>
</feature>
<keyword evidence="7" id="KW-0693">Viral RNA replication</keyword>
<proteinExistence type="inferred from homology"/>
<feature type="compositionally biased region" description="Basic and acidic residues" evidence="8">
    <location>
        <begin position="994"/>
        <end position="1014"/>
    </location>
</feature>
<accession>A0A9Y0XBV4</accession>
<evidence type="ECO:0000256" key="2">
    <source>
        <dbReference type="ARBA" id="ARBA00022484"/>
    </source>
</evidence>
<keyword evidence="4 7" id="KW-0548">Nucleotidyltransferase</keyword>
<evidence type="ECO:0000256" key="4">
    <source>
        <dbReference type="ARBA" id="ARBA00022695"/>
    </source>
</evidence>
<evidence type="ECO:0000313" key="9">
    <source>
        <dbReference type="EMBL" id="DBA08172.1"/>
    </source>
</evidence>
<dbReference type="InterPro" id="IPR043502">
    <property type="entry name" value="DNA/RNA_pol_sf"/>
</dbReference>
<comment type="catalytic activity">
    <reaction evidence="6 7">
        <text>RNA(n) + a ribonucleoside 5'-triphosphate = RNA(n+1) + diphosphate</text>
        <dbReference type="Rhea" id="RHEA:21248"/>
        <dbReference type="Rhea" id="RHEA-COMP:14527"/>
        <dbReference type="Rhea" id="RHEA-COMP:17342"/>
        <dbReference type="ChEBI" id="CHEBI:33019"/>
        <dbReference type="ChEBI" id="CHEBI:61557"/>
        <dbReference type="ChEBI" id="CHEBI:140395"/>
        <dbReference type="EC" id="2.7.7.48"/>
    </reaction>
</comment>
<feature type="compositionally biased region" description="Low complexity" evidence="8">
    <location>
        <begin position="15"/>
        <end position="26"/>
    </location>
</feature>
<dbReference type="EMBL" id="BK063445">
    <property type="protein sequence ID" value="DBA08172.1"/>
    <property type="molecule type" value="Genomic_RNA"/>
</dbReference>
<dbReference type="InterPro" id="IPR001795">
    <property type="entry name" value="RNA-dir_pol_luteovirus"/>
</dbReference>
<evidence type="ECO:0000256" key="1">
    <source>
        <dbReference type="ARBA" id="ARBA00010455"/>
    </source>
</evidence>
<feature type="compositionally biased region" description="Polar residues" evidence="8">
    <location>
        <begin position="1"/>
        <end position="14"/>
    </location>
</feature>
<dbReference type="GO" id="GO:0003968">
    <property type="term" value="F:RNA-directed RNA polymerase activity"/>
    <property type="evidence" value="ECO:0007669"/>
    <property type="project" value="UniProtKB-KW"/>
</dbReference>
<evidence type="ECO:0000256" key="6">
    <source>
        <dbReference type="ARBA" id="ARBA00048744"/>
    </source>
</evidence>
<reference evidence="9" key="1">
    <citation type="journal article" date="2022" name="Viruses">
        <title>Discovery of a Novel Species of Trichomonasvirus in the Human Parasite Trichomonas vaginalis Using Transcriptome Mining.</title>
        <authorList>
            <person name="Manny A.R."/>
            <person name="Hetzel C.A."/>
            <person name="Mizani A."/>
            <person name="Nibert M.L."/>
        </authorList>
    </citation>
    <scope>NUCLEOTIDE SEQUENCE</scope>
    <source>
        <strain evidence="9">TVV5-NYCD15</strain>
    </source>
</reference>
<protein>
    <recommendedName>
        <fullName evidence="7">RNA-directed RNA polymerase</fullName>
        <ecNumber evidence="7">2.7.7.48</ecNumber>
    </recommendedName>
</protein>
<comment type="similarity">
    <text evidence="1">Belongs to the totiviridae RNA-directed RNA polymerase family.</text>
</comment>
<dbReference type="EC" id="2.7.7.48" evidence="7"/>
<keyword evidence="5 7" id="KW-0547">Nucleotide-binding</keyword>
<keyword evidence="3 7" id="KW-0808">Transferase</keyword>
<dbReference type="Pfam" id="PF02123">
    <property type="entry name" value="RdRP_4"/>
    <property type="match status" value="1"/>
</dbReference>
<dbReference type="GO" id="GO:0000166">
    <property type="term" value="F:nucleotide binding"/>
    <property type="evidence" value="ECO:0007669"/>
    <property type="project" value="UniProtKB-KW"/>
</dbReference>
<feature type="region of interest" description="Disordered" evidence="8">
    <location>
        <begin position="1"/>
        <end position="45"/>
    </location>
</feature>
<dbReference type="GO" id="GO:0006351">
    <property type="term" value="P:DNA-templated transcription"/>
    <property type="evidence" value="ECO:0007669"/>
    <property type="project" value="InterPro"/>
</dbReference>
<sequence length="1506" mass="170186">MTSAISNSTYNVVSGPQNGQNLGQQNRSDAPDTPQNTITDQTIKEEMKNNKAITIEKVSPELTDKKITDNEEASKEFENIKEQLKKEKAKEDTVHSHLTSFLAMIAEQRSSSAEDLINYFNTLEDNAFTVTLKSSRPAIPAQNTGTLNSNNLVARTLLSIQSLVNAPVPVNQSKNIEIDISFAADTHTYIPSDGTHSMPIFESSNHVQKLIGFISQYKVRTYANYADPQAYKPTQTPHLLAYLHGLLLGYSDRRRLAPVNNKPNIMRELFMIGQNAETHMTHDNMARAIFTKGPLVAPPLANSHIGPFPYTQITQNITASFDRGAHVLLPHGMVSQQAIHHYMWLIWAMRERMPIAFKNAFSMNINFYGTDPANSMAFPDGQTTISPEQYKQAMAAGYHLLHYMFNGDDDLLDFYVQRGCDALFRVHSFYTEGGLIRKTMRTVPLTGFSGIYYINNMPSSPGPHIFNSPHPGISAALMTFSECLTLQAIYSYSGPKLVIFDPAYQGPVHNVPLNDEITAENVWTINARDQTYAVAQAYNEIITRPEESQILQVVYSQMFGNTAPTRLRALTYSMLQSRTTVKNLRKNKNLGQGRPHDAPPLKFDTAIINRFHDPEIAYRLGLLADGIRPMHGVIDIDIVRELTYLFKGGDLRNCPGLLTLNEEALNNLAHLDADPRIRATSYTTLDGQVHKIDPRSRRVTFYQWHNHGLTARPYACHILESQNIKFDWNYKLAYPMKLTVLVTGFGIPHRMYRGPQFRGSWTYVQGDRAISPPMRGTHQTSFTPKLPTSRLPNRTVEARGKGLFGGTARLLAYIYVAQKTHQQLDFDPTTQEYIRFLRWLTTVDHIKDSVRNVLQTKYDTQPIPNQTDLRNLTKEEEMLLFPIKRVPQADLKVNLFARLCLAASPLPDFVLRAALHRGLYNDVACAVVVLGELLDRMHVPLDIVVTIMRAVAHNDPCLKDLSDFNKMLGLCHNQVANCLTELATLQGRGCPGKEPSEDSRHRLNAEPNPHEAQPDSLELKKAIRKIYTEEFRRCGYPDSFSNHVHSSPFWCKNGSHHHPNYDNYLNRFEFCSSADLDKVLRESPAVYITQAKKLEHGKTRYIYNCDTVSYLYTDYVLHYVEENWASTSVLLDPSLMPAYRLASLDYPEYCMIDYTDFNSQHSIASMKLVFETLLEFLPDILKPACQWIIESFDNMHLGLNKWTSTLPSGHRATTFINSILNKAYLMPYISGIKSFHCGDDVLLCGDADYAKLLAVIPYELNPTKQSFGRRLEFLRIHGDNNGVYGYPARALASLCSGNWLNYNHYNWTPSLISIINQVNTIVQRAGLSHCFLTTLTREITDRYPDIIGRISAIVQCRVGASDLPCYESCCYRLEHTSSHVDTSDFSVQRAMQIVNKCPGLPIWCRDPSVASRILGERSSKIRPSQIKYTMNTIDSTCDHTLIHPDDLSCGKLRKYHPRSELAPTFLHATVRHPTRFITDGLTPAAGLAVMSRTYDTAVRPAVPIAT</sequence>
<keyword evidence="2 7" id="KW-0696">RNA-directed RNA polymerase</keyword>
<evidence type="ECO:0000256" key="5">
    <source>
        <dbReference type="ARBA" id="ARBA00022741"/>
    </source>
</evidence>